<accession>A0A8C5LJW9</accession>
<dbReference type="PROSITE" id="PS50835">
    <property type="entry name" value="IG_LIKE"/>
    <property type="match status" value="1"/>
</dbReference>
<keyword evidence="2" id="KW-0472">Membrane</keyword>
<dbReference type="InterPro" id="IPR003599">
    <property type="entry name" value="Ig_sub"/>
</dbReference>
<reference evidence="5" key="2">
    <citation type="submission" date="2025-09" db="UniProtKB">
        <authorList>
            <consortium name="Ensembl"/>
        </authorList>
    </citation>
    <scope>IDENTIFICATION</scope>
</reference>
<dbReference type="GeneTree" id="ENSGT01150000286907"/>
<dbReference type="Pfam" id="PF07686">
    <property type="entry name" value="V-set"/>
    <property type="match status" value="1"/>
</dbReference>
<dbReference type="SMART" id="SM00409">
    <property type="entry name" value="IG"/>
    <property type="match status" value="1"/>
</dbReference>
<dbReference type="InterPro" id="IPR013106">
    <property type="entry name" value="Ig_V-set"/>
</dbReference>
<keyword evidence="2" id="KW-0812">Transmembrane</keyword>
<feature type="region of interest" description="Disordered" evidence="1">
    <location>
        <begin position="275"/>
        <end position="295"/>
    </location>
</feature>
<dbReference type="PANTHER" id="PTHR46942:SF1">
    <property type="entry name" value="SIALIC ACID-BINDING IG-LIKE LECTIN 15"/>
    <property type="match status" value="1"/>
</dbReference>
<dbReference type="InterPro" id="IPR042836">
    <property type="entry name" value="SIG15"/>
</dbReference>
<keyword evidence="6" id="KW-1185">Reference proteome</keyword>
<feature type="chain" id="PRO_5034682717" evidence="3">
    <location>
        <begin position="22"/>
        <end position="295"/>
    </location>
</feature>
<evidence type="ECO:0000313" key="5">
    <source>
        <dbReference type="Ensembl" id="ENSLLEP00000001233.1"/>
    </source>
</evidence>
<gene>
    <name evidence="5" type="primary">SIGLEC15</name>
</gene>
<evidence type="ECO:0000256" key="3">
    <source>
        <dbReference type="SAM" id="SignalP"/>
    </source>
</evidence>
<evidence type="ECO:0000313" key="6">
    <source>
        <dbReference type="Proteomes" id="UP000694569"/>
    </source>
</evidence>
<dbReference type="OrthoDB" id="6152887at2759"/>
<dbReference type="InterPro" id="IPR013783">
    <property type="entry name" value="Ig-like_fold"/>
</dbReference>
<dbReference type="InterPro" id="IPR036179">
    <property type="entry name" value="Ig-like_dom_sf"/>
</dbReference>
<sequence length="295" mass="33177">MRSSGLIFTMLILVLQHGAKGNEWSFHVSKEVSGEVGKTVSLPCMFNHPHRDHAGILTAIWRIKQPYDGTVVFKCVSNSSHEPCRTTVNYMNKFKLLGNPRNNDLSIRIENLTWADSNKYYCRVELSSDRHDKYEAKAGTKLTLSASPKILNITVVFDHYRGYHAVCVAEGEPAPFLVWTDPSNTNQDNIVTKAALAHQMATELHYLKQDGKYTCTATNAHGKAEGLVYFFKFRAGNSSQVLFAIVWTTLGLKLLMVFVMLGVYGYHSRGNAARSAVKSPCTKESPYENYEQRDK</sequence>
<dbReference type="PANTHER" id="PTHR46942">
    <property type="entry name" value="SIALIC ACID-BINDING IG-LIKE LECTIN 15"/>
    <property type="match status" value="1"/>
</dbReference>
<dbReference type="GO" id="GO:2001204">
    <property type="term" value="P:regulation of osteoclast development"/>
    <property type="evidence" value="ECO:0007669"/>
    <property type="project" value="TreeGrafter"/>
</dbReference>
<reference evidence="5" key="1">
    <citation type="submission" date="2025-08" db="UniProtKB">
        <authorList>
            <consortium name="Ensembl"/>
        </authorList>
    </citation>
    <scope>IDENTIFICATION</scope>
</reference>
<dbReference type="Proteomes" id="UP000694569">
    <property type="component" value="Unplaced"/>
</dbReference>
<protein>
    <submittedName>
        <fullName evidence="5">Sialic acid binding Ig like lectin 15</fullName>
    </submittedName>
</protein>
<evidence type="ECO:0000259" key="4">
    <source>
        <dbReference type="PROSITE" id="PS50835"/>
    </source>
</evidence>
<dbReference type="Ensembl" id="ENSLLET00000001298.1">
    <property type="protein sequence ID" value="ENSLLEP00000001233.1"/>
    <property type="gene ID" value="ENSLLEG00000000804.1"/>
</dbReference>
<dbReference type="SUPFAM" id="SSF48726">
    <property type="entry name" value="Immunoglobulin"/>
    <property type="match status" value="2"/>
</dbReference>
<feature type="domain" description="Ig-like" evidence="4">
    <location>
        <begin position="148"/>
        <end position="219"/>
    </location>
</feature>
<dbReference type="AlphaFoldDB" id="A0A8C5LJW9"/>
<feature type="transmembrane region" description="Helical" evidence="2">
    <location>
        <begin position="241"/>
        <end position="266"/>
    </location>
</feature>
<name>A0A8C5LJW9_9ANUR</name>
<evidence type="ECO:0000256" key="1">
    <source>
        <dbReference type="SAM" id="MobiDB-lite"/>
    </source>
</evidence>
<dbReference type="GO" id="GO:0045124">
    <property type="term" value="P:regulation of bone resorption"/>
    <property type="evidence" value="ECO:0007669"/>
    <property type="project" value="TreeGrafter"/>
</dbReference>
<feature type="signal peptide" evidence="3">
    <location>
        <begin position="1"/>
        <end position="21"/>
    </location>
</feature>
<keyword evidence="3" id="KW-0732">Signal</keyword>
<organism evidence="5 6">
    <name type="scientific">Leptobrachium leishanense</name>
    <name type="common">Leishan spiny toad</name>
    <dbReference type="NCBI Taxonomy" id="445787"/>
    <lineage>
        <taxon>Eukaryota</taxon>
        <taxon>Metazoa</taxon>
        <taxon>Chordata</taxon>
        <taxon>Craniata</taxon>
        <taxon>Vertebrata</taxon>
        <taxon>Euteleostomi</taxon>
        <taxon>Amphibia</taxon>
        <taxon>Batrachia</taxon>
        <taxon>Anura</taxon>
        <taxon>Pelobatoidea</taxon>
        <taxon>Megophryidae</taxon>
        <taxon>Leptobrachium</taxon>
    </lineage>
</organism>
<dbReference type="GO" id="GO:0005886">
    <property type="term" value="C:plasma membrane"/>
    <property type="evidence" value="ECO:0007669"/>
    <property type="project" value="TreeGrafter"/>
</dbReference>
<dbReference type="InterPro" id="IPR007110">
    <property type="entry name" value="Ig-like_dom"/>
</dbReference>
<dbReference type="GO" id="GO:0032956">
    <property type="term" value="P:regulation of actin cytoskeleton organization"/>
    <property type="evidence" value="ECO:0007669"/>
    <property type="project" value="TreeGrafter"/>
</dbReference>
<dbReference type="Gene3D" id="2.60.40.10">
    <property type="entry name" value="Immunoglobulins"/>
    <property type="match status" value="2"/>
</dbReference>
<keyword evidence="2" id="KW-1133">Transmembrane helix</keyword>
<evidence type="ECO:0000256" key="2">
    <source>
        <dbReference type="SAM" id="Phobius"/>
    </source>
</evidence>
<proteinExistence type="predicted"/>